<protein>
    <recommendedName>
        <fullName evidence="3">Trichohyalin-plectin-homology domain-containing protein</fullName>
    </recommendedName>
</protein>
<sequence>MITNTNALILPKDQWKRINKTLTKKDDNRAALEEIKRLNDERMAKSKAIAETWNNPNNNERGRAMEEKKKLLADIEAAHLKRDEERRLEILERRNMIIEKARLNKWSEKDSTKTLSRRVKMIEVYKERDLQMEFNKKERESNTEKERLLHAEQNLDAERYKKERWEQKLQDAKTKKDKSAILLKQLKEREVQRHDEDIKLKEDGKRELEKIAREIYEEKEKEKAKNQAVKESMLINLADNREIIVNKNKINQLKEQEEDAVFKIIADSKKEMAATRKFRENELLKEKKLAEKKAEISVKKQQEQLNIKNLAMQKAMDEIEAKYQTKQSQKEELAKQMKKDLKDFKKAYDEETLNEKKQLELSRKWELERWQRESKVLDDHKKLEKQAKINKMNDFRKNLDIQSENNRIANMADKQAMLKYRDDLIKLLKREDDEFMSYAKSLIDKYEKAGLSVIPIFQAMKGTFGVNLSDVLEFVKESVFDEEQPFNLRLCNRKMFSPEDEHMTLIELSLAPSSILLFTNDPPISDQDYNSSLHLIVEMESKNMTDESQNDAYNSDGNPPISTDMDISMAFKKIALKHPIRYTELCDVVNKTFEDINDSISFEEFKTTLKDLSFLKNRKNATNLLNALKTQLNYLMNYHFQEIIKEENVYELFTEKNELDEEEANKYLVDNDSLELIGLEESLSKLDVEINELEKNNEILFNQGIFNKQRINKLEERISKLINESETKYKDCEQQTAVIQKEFSNMCSKISNFFYEE</sequence>
<dbReference type="Pfam" id="PF13868">
    <property type="entry name" value="TPH"/>
    <property type="match status" value="1"/>
</dbReference>
<reference evidence="4 5" key="1">
    <citation type="submission" date="2019-08" db="EMBL/GenBank/DDBJ databases">
        <authorList>
            <person name="Alioto T."/>
            <person name="Alioto T."/>
            <person name="Gomez Garrido J."/>
        </authorList>
    </citation>
    <scope>NUCLEOTIDE SEQUENCE [LARGE SCALE GENOMIC DNA]</scope>
</reference>
<dbReference type="InterPro" id="IPR039986">
    <property type="entry name" value="CFAP210"/>
</dbReference>
<dbReference type="Proteomes" id="UP000325440">
    <property type="component" value="Unassembled WGS sequence"/>
</dbReference>
<evidence type="ECO:0000256" key="2">
    <source>
        <dbReference type="SAM" id="Coils"/>
    </source>
</evidence>
<gene>
    <name evidence="4" type="ORF">CINCED_3A011903</name>
</gene>
<dbReference type="Gene3D" id="3.10.20.90">
    <property type="entry name" value="Phosphatidylinositol 3-kinase Catalytic Subunit, Chain A, domain 1"/>
    <property type="match status" value="1"/>
</dbReference>
<accession>A0A5E4MZM9</accession>
<evidence type="ECO:0000313" key="4">
    <source>
        <dbReference type="EMBL" id="VVC37830.1"/>
    </source>
</evidence>
<dbReference type="PANTHER" id="PTHR28663:SF1">
    <property type="entry name" value="CILIA- AND FLAGELLA- ASSOCIATED PROTEIN 210"/>
    <property type="match status" value="1"/>
</dbReference>
<keyword evidence="1 2" id="KW-0175">Coiled coil</keyword>
<dbReference type="OrthoDB" id="6592548at2759"/>
<feature type="coiled-coil region" evidence="2">
    <location>
        <begin position="676"/>
        <end position="731"/>
    </location>
</feature>
<feature type="coiled-coil region" evidence="2">
    <location>
        <begin position="284"/>
        <end position="354"/>
    </location>
</feature>
<dbReference type="PANTHER" id="PTHR28663">
    <property type="entry name" value="COILED-COIL DOMAIN-CONTAINING PROTEIN 173"/>
    <property type="match status" value="1"/>
</dbReference>
<name>A0A5E4MZM9_9HEMI</name>
<evidence type="ECO:0000313" key="5">
    <source>
        <dbReference type="Proteomes" id="UP000325440"/>
    </source>
</evidence>
<evidence type="ECO:0000256" key="1">
    <source>
        <dbReference type="ARBA" id="ARBA00023054"/>
    </source>
</evidence>
<dbReference type="AlphaFoldDB" id="A0A5E4MZM9"/>
<dbReference type="GO" id="GO:0005879">
    <property type="term" value="C:axonemal microtubule"/>
    <property type="evidence" value="ECO:0007669"/>
    <property type="project" value="TreeGrafter"/>
</dbReference>
<organism evidence="4 5">
    <name type="scientific">Cinara cedri</name>
    <dbReference type="NCBI Taxonomy" id="506608"/>
    <lineage>
        <taxon>Eukaryota</taxon>
        <taxon>Metazoa</taxon>
        <taxon>Ecdysozoa</taxon>
        <taxon>Arthropoda</taxon>
        <taxon>Hexapoda</taxon>
        <taxon>Insecta</taxon>
        <taxon>Pterygota</taxon>
        <taxon>Neoptera</taxon>
        <taxon>Paraneoptera</taxon>
        <taxon>Hemiptera</taxon>
        <taxon>Sternorrhyncha</taxon>
        <taxon>Aphidomorpha</taxon>
        <taxon>Aphidoidea</taxon>
        <taxon>Aphididae</taxon>
        <taxon>Lachninae</taxon>
        <taxon>Cinara</taxon>
    </lineage>
</organism>
<proteinExistence type="predicted"/>
<dbReference type="InterPro" id="IPR043597">
    <property type="entry name" value="TPH_dom"/>
</dbReference>
<feature type="domain" description="Trichohyalin-plectin-homology" evidence="3">
    <location>
        <begin position="109"/>
        <end position="450"/>
    </location>
</feature>
<dbReference type="EMBL" id="CABPRJ010001455">
    <property type="protein sequence ID" value="VVC37830.1"/>
    <property type="molecule type" value="Genomic_DNA"/>
</dbReference>
<evidence type="ECO:0000259" key="3">
    <source>
        <dbReference type="Pfam" id="PF13868"/>
    </source>
</evidence>
<feature type="coiled-coil region" evidence="2">
    <location>
        <begin position="148"/>
        <end position="232"/>
    </location>
</feature>
<keyword evidence="5" id="KW-1185">Reference proteome</keyword>